<dbReference type="InterPro" id="IPR036397">
    <property type="entry name" value="RNaseH_sf"/>
</dbReference>
<feature type="region of interest" description="Disordered" evidence="1">
    <location>
        <begin position="809"/>
        <end position="879"/>
    </location>
</feature>
<protein>
    <recommendedName>
        <fullName evidence="4">Reverse transcriptase domain-containing protein</fullName>
    </recommendedName>
</protein>
<sequence length="1160" mass="124442">MRMEKLGASPEGLLWHAMFPLPKPSGGCRLIAPMYSLVRWWSRARADISKGRPAQHPRGPSVDIWGLGAGRSSSDAAFDLNLETQVSVALEEQVATVLPNARMFFETVIPEALIQEVRLLKMPQPLVWLLVELYGQPRPLQAFGSASYEVASYQGVLAGCAHARALVSVLMHRVLERARCAGVTPRAFVDDVTLQWVRTAGSNVGVLSAAVARFREEARQLGIIAQPAKSGYVTSSKGPAAGCRKHAGSRGLQLLRWARNLGHDLGGGRIQRRQTKPRLKALARRRRRLAALKRAAGREVTVLWRAGLPPSAGPSGATICLATQRSARLDPVYEATVALAVRYSSWVWEQRTSMGMLQRAWSSIAQRLVEKPTRGSSVEQDVLPDRLQQIWATMRDKGLQAGGAGVADFSGFAHEVGPPVPPPRVPPAADEAVDRRGASDEQRGDIAFSDGSGFASSMPELRRCGWSLVQLGSNGAPVRAVFGALPGRLQAVGRAERHALLRVTELLGQQARFVATDLQALAQEASSWGSELERAKPVHATVWRHLRQHPCRPELFWVSAHQDVDGHLAAGLHPAPCAGNPWADGFAKQGALQHTVSQVHTEFYAIEAQCVKQVADHIGWAMQRCLAIGDWAPEARHVPAAAPPPVPKLTVVEHSLARAQGSAWMGDAEGLDAEARQQCDGGRPCKVAQKPNPWLREGDGGGAGLRLGHRLRRAGATIFCKVCVAWMLTPAARGLQKACCGPPTDEGYRQRSYVSNLPARRDRLLRGLDPEVGRSWATGTLVHDERSSVDDSSEKGTDEAVVAHGYAEAPRADAQGTATRGSPAAPCGGRTEEAQRAGAQETATRGAPAELRGGRTEEAPVADVQGAATRGAPVPPRGGRAEASRLLAEVAARRSARAAPAPSWQERLEVLRRRAATREAGLTGVAAGGAGSVPTAQVVEALTDAGRAVGDRAGSWSARGQALLRRPQARAERRWGGAWAAPREALVGFAARLRRRSIRAARPPPRAVLPQRPPRPLALERRLDRWGRRWVEPLPDADGAASDWLHHCVPCAEAVLTQPRWRCFFGGMGSAAQQLAEARRRRAWRCGARLRGACARYRMGLALGQRCVTDSMRRCEVLPPQLAGGACGPAARAGLGSGGAPQAAAWGGGASRGPGPPQRA</sequence>
<dbReference type="EMBL" id="CAUYUJ010020893">
    <property type="protein sequence ID" value="CAK0901167.1"/>
    <property type="molecule type" value="Genomic_DNA"/>
</dbReference>
<feature type="non-terminal residue" evidence="2">
    <location>
        <position position="1160"/>
    </location>
</feature>
<proteinExistence type="predicted"/>
<dbReference type="Gene3D" id="3.30.420.10">
    <property type="entry name" value="Ribonuclease H-like superfamily/Ribonuclease H"/>
    <property type="match status" value="1"/>
</dbReference>
<accession>A0ABN9XMP6</accession>
<dbReference type="InterPro" id="IPR012337">
    <property type="entry name" value="RNaseH-like_sf"/>
</dbReference>
<name>A0ABN9XMP6_9DINO</name>
<feature type="compositionally biased region" description="Low complexity" evidence="1">
    <location>
        <begin position="1136"/>
        <end position="1145"/>
    </location>
</feature>
<evidence type="ECO:0008006" key="4">
    <source>
        <dbReference type="Google" id="ProtNLM"/>
    </source>
</evidence>
<feature type="region of interest" description="Disordered" evidence="1">
    <location>
        <begin position="1136"/>
        <end position="1160"/>
    </location>
</feature>
<dbReference type="Proteomes" id="UP001189429">
    <property type="component" value="Unassembled WGS sequence"/>
</dbReference>
<evidence type="ECO:0000313" key="3">
    <source>
        <dbReference type="Proteomes" id="UP001189429"/>
    </source>
</evidence>
<evidence type="ECO:0000313" key="2">
    <source>
        <dbReference type="EMBL" id="CAK0901167.1"/>
    </source>
</evidence>
<dbReference type="SUPFAM" id="SSF53098">
    <property type="entry name" value="Ribonuclease H-like"/>
    <property type="match status" value="1"/>
</dbReference>
<keyword evidence="3" id="KW-1185">Reference proteome</keyword>
<evidence type="ECO:0000256" key="1">
    <source>
        <dbReference type="SAM" id="MobiDB-lite"/>
    </source>
</evidence>
<comment type="caution">
    <text evidence="2">The sequence shown here is derived from an EMBL/GenBank/DDBJ whole genome shotgun (WGS) entry which is preliminary data.</text>
</comment>
<organism evidence="2 3">
    <name type="scientific">Prorocentrum cordatum</name>
    <dbReference type="NCBI Taxonomy" id="2364126"/>
    <lineage>
        <taxon>Eukaryota</taxon>
        <taxon>Sar</taxon>
        <taxon>Alveolata</taxon>
        <taxon>Dinophyceae</taxon>
        <taxon>Prorocentrales</taxon>
        <taxon>Prorocentraceae</taxon>
        <taxon>Prorocentrum</taxon>
    </lineage>
</organism>
<gene>
    <name evidence="2" type="ORF">PCOR1329_LOCUS78230</name>
</gene>
<reference evidence="2" key="1">
    <citation type="submission" date="2023-10" db="EMBL/GenBank/DDBJ databases">
        <authorList>
            <person name="Chen Y."/>
            <person name="Shah S."/>
            <person name="Dougan E. K."/>
            <person name="Thang M."/>
            <person name="Chan C."/>
        </authorList>
    </citation>
    <scope>NUCLEOTIDE SEQUENCE [LARGE SCALE GENOMIC DNA]</scope>
</reference>